<accession>A0A6S7HN55</accession>
<evidence type="ECO:0000313" key="2">
    <source>
        <dbReference type="EMBL" id="CAB4006754.1"/>
    </source>
</evidence>
<proteinExistence type="predicted"/>
<comment type="caution">
    <text evidence="2">The sequence shown here is derived from an EMBL/GenBank/DDBJ whole genome shotgun (WGS) entry which is preliminary data.</text>
</comment>
<dbReference type="InterPro" id="IPR000477">
    <property type="entry name" value="RT_dom"/>
</dbReference>
<organism evidence="2 3">
    <name type="scientific">Paramuricea clavata</name>
    <name type="common">Red gorgonian</name>
    <name type="synonym">Violescent sea-whip</name>
    <dbReference type="NCBI Taxonomy" id="317549"/>
    <lineage>
        <taxon>Eukaryota</taxon>
        <taxon>Metazoa</taxon>
        <taxon>Cnidaria</taxon>
        <taxon>Anthozoa</taxon>
        <taxon>Octocorallia</taxon>
        <taxon>Malacalcyonacea</taxon>
        <taxon>Plexauridae</taxon>
        <taxon>Paramuricea</taxon>
    </lineage>
</organism>
<feature type="compositionally biased region" description="Low complexity" evidence="1">
    <location>
        <begin position="85"/>
        <end position="97"/>
    </location>
</feature>
<gene>
    <name evidence="2" type="ORF">PACLA_8A021635</name>
</gene>
<dbReference type="Proteomes" id="UP001152795">
    <property type="component" value="Unassembled WGS sequence"/>
</dbReference>
<feature type="compositionally biased region" description="Basic and acidic residues" evidence="1">
    <location>
        <begin position="56"/>
        <end position="74"/>
    </location>
</feature>
<keyword evidence="3" id="KW-1185">Reference proteome</keyword>
<dbReference type="OrthoDB" id="5989324at2759"/>
<dbReference type="AlphaFoldDB" id="A0A6S7HN55"/>
<dbReference type="InterPro" id="IPR043502">
    <property type="entry name" value="DNA/RNA_pol_sf"/>
</dbReference>
<dbReference type="PANTHER" id="PTHR47510">
    <property type="entry name" value="REVERSE TRANSCRIPTASE DOMAIN-CONTAINING PROTEIN"/>
    <property type="match status" value="1"/>
</dbReference>
<dbReference type="SUPFAM" id="SSF52266">
    <property type="entry name" value="SGNH hydrolase"/>
    <property type="match status" value="1"/>
</dbReference>
<evidence type="ECO:0000313" key="3">
    <source>
        <dbReference type="Proteomes" id="UP001152795"/>
    </source>
</evidence>
<dbReference type="Gene3D" id="3.40.50.12700">
    <property type="match status" value="1"/>
</dbReference>
<dbReference type="PANTHER" id="PTHR47510:SF3">
    <property type="entry name" value="ENDO_EXONUCLEASE_PHOSPHATASE DOMAIN-CONTAINING PROTEIN"/>
    <property type="match status" value="1"/>
</dbReference>
<reference evidence="2" key="1">
    <citation type="submission" date="2020-04" db="EMBL/GenBank/DDBJ databases">
        <authorList>
            <person name="Alioto T."/>
            <person name="Alioto T."/>
            <person name="Gomez Garrido J."/>
        </authorList>
    </citation>
    <scope>NUCLEOTIDE SEQUENCE</scope>
    <source>
        <strain evidence="2">A484AB</strain>
    </source>
</reference>
<dbReference type="PROSITE" id="PS50878">
    <property type="entry name" value="RT_POL"/>
    <property type="match status" value="1"/>
</dbReference>
<dbReference type="Pfam" id="PF00078">
    <property type="entry name" value="RVT_1"/>
    <property type="match status" value="1"/>
</dbReference>
<dbReference type="Gene3D" id="3.40.50.12690">
    <property type="match status" value="1"/>
</dbReference>
<evidence type="ECO:0000256" key="1">
    <source>
        <dbReference type="SAM" id="MobiDB-lite"/>
    </source>
</evidence>
<feature type="region of interest" description="Disordered" evidence="1">
    <location>
        <begin position="52"/>
        <end position="97"/>
    </location>
</feature>
<name>A0A6S7HN55_PARCT</name>
<protein>
    <submittedName>
        <fullName evidence="2">Uncharacterized protein</fullName>
    </submittedName>
</protein>
<dbReference type="CDD" id="cd01650">
    <property type="entry name" value="RT_nLTR_like"/>
    <property type="match status" value="1"/>
</dbReference>
<dbReference type="EMBL" id="CACRXK020005593">
    <property type="protein sequence ID" value="CAB4006754.1"/>
    <property type="molecule type" value="Genomic_DNA"/>
</dbReference>
<dbReference type="SUPFAM" id="SSF56672">
    <property type="entry name" value="DNA/RNA polymerases"/>
    <property type="match status" value="1"/>
</dbReference>
<sequence>MNAWRNNEIGAFINADDKLKQNSGMAKPKGSKRAFGNILECKNAFKILTVEDDSDHTDNDKQETVGEEPNRKDSGTQMIEGKPELPQNNHNDPQNNMNLDRESQIVIIGDSIIKHIIPKKISSRNVTKITFPGKTVDEISNKLDQIKLKSTPSHIIIHAGTNNLPVDTAETCAEKVGQLASKLKTKFPTSRIGISSIVTREDCDLTDKIRKTNSLIAQTCLNQDYGFINNENIDRTTLNGSKIHLNAKGSAYLAVNFIKFIREAIKRPPKQEQGKETVEFISDLTNIPWQTVFRTSDPNLSWNKWKELFIGTLDKHAPVRHIRSGKHTTPWMTAEIRSAMRRRDYHKKKAIKLKSDSHWHNYKSLRNKVNKLIRETKSTFYINKISECAETKDLKKCWSTINSLLGKQNKSNYISELKVGENVITDPNLIAEHFNTHFINIGVYPDGNDTPNECGENLDFSDTNIHSQTNNKFNFSLIKVDSVLCNLKHLKANKSTGLDAIPAKILKLAAHIIAPSLTYIFNLSLQSGIYVNDWKRARVIPIFKSEDKSKCENYRPISILSIVSKVFEKEVFRQVYTYVNESNLLSKYQSGFRPQHSTLSALIKICDEILNNMDEGKINCIVFLDIRKAFDSINHNILLSKMRSNFGISGNELLWFESYLTNREQQ</sequence>